<dbReference type="Pfam" id="PF08818">
    <property type="entry name" value="DUF1801"/>
    <property type="match status" value="1"/>
</dbReference>
<dbReference type="InterPro" id="IPR014922">
    <property type="entry name" value="YdhG-like"/>
</dbReference>
<comment type="caution">
    <text evidence="2">The sequence shown here is derived from an EMBL/GenBank/DDBJ whole genome shotgun (WGS) entry which is preliminary data.</text>
</comment>
<dbReference type="Gene3D" id="3.90.1150.200">
    <property type="match status" value="1"/>
</dbReference>
<gene>
    <name evidence="2" type="ORF">HDF25_003369</name>
</gene>
<dbReference type="EMBL" id="JACHCC010000008">
    <property type="protein sequence ID" value="MBB6501206.1"/>
    <property type="molecule type" value="Genomic_DNA"/>
</dbReference>
<dbReference type="Proteomes" id="UP000521017">
    <property type="component" value="Unassembled WGS sequence"/>
</dbReference>
<evidence type="ECO:0000313" key="3">
    <source>
        <dbReference type="Proteomes" id="UP000521017"/>
    </source>
</evidence>
<evidence type="ECO:0000259" key="1">
    <source>
        <dbReference type="Pfam" id="PF08818"/>
    </source>
</evidence>
<dbReference type="SUPFAM" id="SSF159888">
    <property type="entry name" value="YdhG-like"/>
    <property type="match status" value="1"/>
</dbReference>
<sequence length="119" mass="13743">MKNPIDIDAYIFSFPEEAQKLLKQMRQVILEAAPQATEIISYGMPAFKFKGMLVYFSAYEHHIGFYPLPSAIAKFKDELSIYKSAKGSVQFPINKPLPLTLIKRMVEFRVIENLQKEKK</sequence>
<feature type="domain" description="YdhG-like" evidence="1">
    <location>
        <begin position="19"/>
        <end position="110"/>
    </location>
</feature>
<accession>A0A7X0J7P6</accession>
<proteinExistence type="predicted"/>
<evidence type="ECO:0000313" key="2">
    <source>
        <dbReference type="EMBL" id="MBB6501206.1"/>
    </source>
</evidence>
<dbReference type="AlphaFoldDB" id="A0A7X0J7P6"/>
<organism evidence="2 3">
    <name type="scientific">Pedobacter cryoconitis</name>
    <dbReference type="NCBI Taxonomy" id="188932"/>
    <lineage>
        <taxon>Bacteria</taxon>
        <taxon>Pseudomonadati</taxon>
        <taxon>Bacteroidota</taxon>
        <taxon>Sphingobacteriia</taxon>
        <taxon>Sphingobacteriales</taxon>
        <taxon>Sphingobacteriaceae</taxon>
        <taxon>Pedobacter</taxon>
    </lineage>
</organism>
<dbReference type="RefSeq" id="WP_184626713.1">
    <property type="nucleotide sequence ID" value="NZ_JACHCC010000008.1"/>
</dbReference>
<name>A0A7X0J7P6_9SPHI</name>
<reference evidence="2 3" key="1">
    <citation type="submission" date="2020-08" db="EMBL/GenBank/DDBJ databases">
        <title>Genomic Encyclopedia of Type Strains, Phase IV (KMG-V): Genome sequencing to study the core and pangenomes of soil and plant-associated prokaryotes.</title>
        <authorList>
            <person name="Whitman W."/>
        </authorList>
    </citation>
    <scope>NUCLEOTIDE SEQUENCE [LARGE SCALE GENOMIC DNA]</scope>
    <source>
        <strain evidence="2 3">M2T3</strain>
    </source>
</reference>
<protein>
    <submittedName>
        <fullName evidence="2">Uncharacterized protein YdhG (YjbR/CyaY superfamily)</fullName>
    </submittedName>
</protein>